<name>A0ABR6KII3_9BACT</name>
<dbReference type="Proteomes" id="UP000533637">
    <property type="component" value="Unassembled WGS sequence"/>
</dbReference>
<evidence type="ECO:0000313" key="1">
    <source>
        <dbReference type="EMBL" id="MBB4621292.1"/>
    </source>
</evidence>
<keyword evidence="2" id="KW-1185">Reference proteome</keyword>
<dbReference type="EMBL" id="JACHOC010000002">
    <property type="protein sequence ID" value="MBB4621292.1"/>
    <property type="molecule type" value="Genomic_DNA"/>
</dbReference>
<organism evidence="1 2">
    <name type="scientific">Parabacteroides faecis</name>
    <dbReference type="NCBI Taxonomy" id="1217282"/>
    <lineage>
        <taxon>Bacteria</taxon>
        <taxon>Pseudomonadati</taxon>
        <taxon>Bacteroidota</taxon>
        <taxon>Bacteroidia</taxon>
        <taxon>Bacteroidales</taxon>
        <taxon>Tannerellaceae</taxon>
        <taxon>Parabacteroides</taxon>
    </lineage>
</organism>
<comment type="caution">
    <text evidence="1">The sequence shown here is derived from an EMBL/GenBank/DDBJ whole genome shotgun (WGS) entry which is preliminary data.</text>
</comment>
<gene>
    <name evidence="1" type="ORF">GGQ57_001186</name>
</gene>
<reference evidence="1 2" key="1">
    <citation type="submission" date="2020-08" db="EMBL/GenBank/DDBJ databases">
        <title>Genomic Encyclopedia of Type Strains, Phase IV (KMG-IV): sequencing the most valuable type-strain genomes for metagenomic binning, comparative biology and taxonomic classification.</title>
        <authorList>
            <person name="Goeker M."/>
        </authorList>
    </citation>
    <scope>NUCLEOTIDE SEQUENCE [LARGE SCALE GENOMIC DNA]</scope>
    <source>
        <strain evidence="1 2">DSM 102983</strain>
    </source>
</reference>
<proteinExistence type="predicted"/>
<evidence type="ECO:0000313" key="2">
    <source>
        <dbReference type="Proteomes" id="UP000533637"/>
    </source>
</evidence>
<dbReference type="RefSeq" id="WP_122352449.1">
    <property type="nucleotide sequence ID" value="NZ_BMPB01000003.1"/>
</dbReference>
<accession>A0ABR6KII3</accession>
<sequence length="68" mass="7875">MDTRVLQRAEIIIPSVDISLLKKLAQKFGWSIQFKEEKNKIDQSLEDAAKGRVYTSKDIDDLMDHLLK</sequence>
<protein>
    <submittedName>
        <fullName evidence="1">Oligoribonuclease (3'-5' exoribonuclease)</fullName>
    </submittedName>
</protein>